<dbReference type="Proteomes" id="UP000664698">
    <property type="component" value="Unassembled WGS sequence"/>
</dbReference>
<proteinExistence type="predicted"/>
<accession>A0ABS3BS88</accession>
<organism evidence="1 2">
    <name type="scientific">Algoriphagus aestuariicola</name>
    <dbReference type="NCBI Taxonomy" id="1852016"/>
    <lineage>
        <taxon>Bacteria</taxon>
        <taxon>Pseudomonadati</taxon>
        <taxon>Bacteroidota</taxon>
        <taxon>Cytophagia</taxon>
        <taxon>Cytophagales</taxon>
        <taxon>Cyclobacteriaceae</taxon>
        <taxon>Algoriphagus</taxon>
    </lineage>
</organism>
<name>A0ABS3BS88_9BACT</name>
<reference evidence="1 2" key="1">
    <citation type="submission" date="2021-03" db="EMBL/GenBank/DDBJ databases">
        <title>novel species isolated from a fishpond in China.</title>
        <authorList>
            <person name="Lu H."/>
            <person name="Cai Z."/>
        </authorList>
    </citation>
    <scope>NUCLEOTIDE SEQUENCE [LARGE SCALE GENOMIC DNA]</scope>
    <source>
        <strain evidence="1 2">JCM 31546</strain>
    </source>
</reference>
<comment type="caution">
    <text evidence="1">The sequence shown here is derived from an EMBL/GenBank/DDBJ whole genome shotgun (WGS) entry which is preliminary data.</text>
</comment>
<sequence>MENPTASELIKKLAEGKISRKEFDLFLSMLDDKKQTENLDEGFWTVFAQLVDGNGSDPDKGNNLKE</sequence>
<dbReference type="RefSeq" id="WP_206569183.1">
    <property type="nucleotide sequence ID" value="NZ_JAFKCW010000002.1"/>
</dbReference>
<protein>
    <submittedName>
        <fullName evidence="1">Uncharacterized protein</fullName>
    </submittedName>
</protein>
<evidence type="ECO:0000313" key="2">
    <source>
        <dbReference type="Proteomes" id="UP000664698"/>
    </source>
</evidence>
<gene>
    <name evidence="1" type="ORF">J0A67_10075</name>
</gene>
<dbReference type="EMBL" id="JAFKCW010000002">
    <property type="protein sequence ID" value="MBN7801210.1"/>
    <property type="molecule type" value="Genomic_DNA"/>
</dbReference>
<keyword evidence="2" id="KW-1185">Reference proteome</keyword>
<evidence type="ECO:0000313" key="1">
    <source>
        <dbReference type="EMBL" id="MBN7801210.1"/>
    </source>
</evidence>